<keyword evidence="1 4" id="KW-0963">Cytoplasm</keyword>
<dbReference type="InterPro" id="IPR012406">
    <property type="entry name" value="UreE"/>
</dbReference>
<name>A0A345ZQY6_9HYPH</name>
<dbReference type="GO" id="GO:0065003">
    <property type="term" value="P:protein-containing complex assembly"/>
    <property type="evidence" value="ECO:0007669"/>
    <property type="project" value="InterPro"/>
</dbReference>
<dbReference type="HAMAP" id="MF_00822">
    <property type="entry name" value="UreE"/>
    <property type="match status" value="1"/>
</dbReference>
<feature type="compositionally biased region" description="Basic residues" evidence="5">
    <location>
        <begin position="175"/>
        <end position="198"/>
    </location>
</feature>
<keyword evidence="8" id="KW-1185">Reference proteome</keyword>
<reference evidence="7 8" key="1">
    <citation type="submission" date="2018-07" db="EMBL/GenBank/DDBJ databases">
        <authorList>
            <person name="Quirk P.G."/>
            <person name="Krulwich T.A."/>
        </authorList>
    </citation>
    <scope>NUCLEOTIDE SEQUENCE [LARGE SCALE GENOMIC DNA]</scope>
    <source>
        <strain evidence="7 8">CC-BB4</strain>
    </source>
</reference>
<feature type="region of interest" description="Disordered" evidence="5">
    <location>
        <begin position="147"/>
        <end position="198"/>
    </location>
</feature>
<evidence type="ECO:0000256" key="5">
    <source>
        <dbReference type="SAM" id="MobiDB-lite"/>
    </source>
</evidence>
<dbReference type="SUPFAM" id="SSF69287">
    <property type="entry name" value="Urease metallochaperone UreE, N-terminal domain"/>
    <property type="match status" value="1"/>
</dbReference>
<keyword evidence="3 4" id="KW-0143">Chaperone</keyword>
<dbReference type="Pfam" id="PF05194">
    <property type="entry name" value="UreE_C"/>
    <property type="match status" value="1"/>
</dbReference>
<gene>
    <name evidence="4" type="primary">ureE</name>
    <name evidence="7" type="ORF">DW352_01675</name>
</gene>
<dbReference type="GO" id="GO:0019627">
    <property type="term" value="P:urea metabolic process"/>
    <property type="evidence" value="ECO:0007669"/>
    <property type="project" value="InterPro"/>
</dbReference>
<dbReference type="OrthoDB" id="9802215at2"/>
<dbReference type="Proteomes" id="UP000254889">
    <property type="component" value="Chromosome"/>
</dbReference>
<feature type="domain" description="Urease accessory protein UreE C-terminal" evidence="6">
    <location>
        <begin position="75"/>
        <end position="164"/>
    </location>
</feature>
<evidence type="ECO:0000256" key="4">
    <source>
        <dbReference type="HAMAP-Rule" id="MF_00822"/>
    </source>
</evidence>
<dbReference type="GO" id="GO:0006457">
    <property type="term" value="P:protein folding"/>
    <property type="evidence" value="ECO:0007669"/>
    <property type="project" value="InterPro"/>
</dbReference>
<dbReference type="GO" id="GO:0051082">
    <property type="term" value="F:unfolded protein binding"/>
    <property type="evidence" value="ECO:0007669"/>
    <property type="project" value="UniProtKB-UniRule"/>
</dbReference>
<proteinExistence type="inferred from homology"/>
<protein>
    <recommendedName>
        <fullName evidence="4">Urease accessory protein UreE</fullName>
    </recommendedName>
</protein>
<evidence type="ECO:0000256" key="3">
    <source>
        <dbReference type="ARBA" id="ARBA00023186"/>
    </source>
</evidence>
<sequence length="198" mass="22090">MPRALRAIAANDRHGRTPVDTVILDYAQRSTPKITVSGVKGTGIDIDLETPVRLRTDDLLELDNGALIEVVAAPEPLIESRATDVSALARLAWHLGDRHVPVQLLPNRIRAQRDPAIEALLKSLGAKVVHLEAPFEPEGGAYETAHAHHDHAHHDHHHDHDHHHGHNHDHAHCGHDHHHHDHDHGHDHHGHGHHHHDK</sequence>
<evidence type="ECO:0000313" key="8">
    <source>
        <dbReference type="Proteomes" id="UP000254889"/>
    </source>
</evidence>
<dbReference type="SUPFAM" id="SSF69737">
    <property type="entry name" value="Urease metallochaperone UreE, C-terminal domain"/>
    <property type="match status" value="1"/>
</dbReference>
<dbReference type="KEGG" id="ptaw:DW352_01675"/>
<evidence type="ECO:0000259" key="6">
    <source>
        <dbReference type="Pfam" id="PF05194"/>
    </source>
</evidence>
<keyword evidence="2 4" id="KW-0533">Nickel</keyword>
<comment type="function">
    <text evidence="4">Involved in urease metallocenter assembly. Binds nickel. Probably functions as a nickel donor during metallocenter assembly.</text>
</comment>
<evidence type="ECO:0000256" key="2">
    <source>
        <dbReference type="ARBA" id="ARBA00022596"/>
    </source>
</evidence>
<evidence type="ECO:0000313" key="7">
    <source>
        <dbReference type="EMBL" id="AXK79333.1"/>
    </source>
</evidence>
<dbReference type="GO" id="GO:0005737">
    <property type="term" value="C:cytoplasm"/>
    <property type="evidence" value="ECO:0007669"/>
    <property type="project" value="UniProtKB-SubCell"/>
</dbReference>
<dbReference type="GO" id="GO:0016151">
    <property type="term" value="F:nickel cation binding"/>
    <property type="evidence" value="ECO:0007669"/>
    <property type="project" value="UniProtKB-UniRule"/>
</dbReference>
<comment type="subcellular location">
    <subcellularLocation>
        <location evidence="4">Cytoplasm</location>
    </subcellularLocation>
</comment>
<evidence type="ECO:0000256" key="1">
    <source>
        <dbReference type="ARBA" id="ARBA00022490"/>
    </source>
</evidence>
<dbReference type="AlphaFoldDB" id="A0A345ZQY6"/>
<dbReference type="InterPro" id="IPR007864">
    <property type="entry name" value="UreE_C_dom"/>
</dbReference>
<feature type="compositionally biased region" description="Basic residues" evidence="5">
    <location>
        <begin position="148"/>
        <end position="167"/>
    </location>
</feature>
<accession>A0A345ZQY6</accession>
<dbReference type="EMBL" id="CP031417">
    <property type="protein sequence ID" value="AXK79333.1"/>
    <property type="molecule type" value="Genomic_DNA"/>
</dbReference>
<dbReference type="Gene3D" id="3.30.70.790">
    <property type="entry name" value="UreE, C-terminal domain"/>
    <property type="match status" value="1"/>
</dbReference>
<dbReference type="InterPro" id="IPR036118">
    <property type="entry name" value="UreE_N_sf"/>
</dbReference>
<dbReference type="Gene3D" id="2.60.260.20">
    <property type="entry name" value="Urease metallochaperone UreE, N-terminal domain"/>
    <property type="match status" value="1"/>
</dbReference>
<comment type="similarity">
    <text evidence="4">Belongs to the UreE family.</text>
</comment>
<organism evidence="7 8">
    <name type="scientific">Pseudolabrys taiwanensis</name>
    <dbReference type="NCBI Taxonomy" id="331696"/>
    <lineage>
        <taxon>Bacteria</taxon>
        <taxon>Pseudomonadati</taxon>
        <taxon>Pseudomonadota</taxon>
        <taxon>Alphaproteobacteria</taxon>
        <taxon>Hyphomicrobiales</taxon>
        <taxon>Xanthobacteraceae</taxon>
        <taxon>Pseudolabrys</taxon>
    </lineage>
</organism>